<dbReference type="Proteomes" id="UP000674234">
    <property type="component" value="Unassembled WGS sequence"/>
</dbReference>
<protein>
    <submittedName>
        <fullName evidence="1">Uncharacterized protein</fullName>
    </submittedName>
</protein>
<comment type="caution">
    <text evidence="1">The sequence shown here is derived from an EMBL/GenBank/DDBJ whole genome shotgun (WGS) entry which is preliminary data.</text>
</comment>
<keyword evidence="2" id="KW-1185">Reference proteome</keyword>
<sequence length="83" mass="9846">MTINENSTPHQKESPLRPHRMTWLTLLQSRMTIADTALCADQDRWARELRWTVNRTGFGARTYRDPRFDLVRELEEVGRLFSV</sequence>
<evidence type="ECO:0000313" key="2">
    <source>
        <dbReference type="Proteomes" id="UP000674234"/>
    </source>
</evidence>
<reference evidence="1" key="1">
    <citation type="submission" date="2021-02" db="EMBL/GenBank/DDBJ databases">
        <title>Draft genome sequence of Microbispora sp. RL4-1S isolated from rice leaves in Thailand.</title>
        <authorList>
            <person name="Muangham S."/>
            <person name="Duangmal K."/>
        </authorList>
    </citation>
    <scope>NUCLEOTIDE SEQUENCE</scope>
    <source>
        <strain evidence="1">RL4-1S</strain>
    </source>
</reference>
<dbReference type="EMBL" id="JAFCNB010000018">
    <property type="protein sequence ID" value="MBP2707271.1"/>
    <property type="molecule type" value="Genomic_DNA"/>
</dbReference>
<gene>
    <name evidence="1" type="ORF">JOL79_26155</name>
</gene>
<name>A0A940WUA4_9ACTN</name>
<evidence type="ECO:0000313" key="1">
    <source>
        <dbReference type="EMBL" id="MBP2707271.1"/>
    </source>
</evidence>
<proteinExistence type="predicted"/>
<dbReference type="RefSeq" id="WP_210158544.1">
    <property type="nucleotide sequence ID" value="NZ_JAFCNB010000018.1"/>
</dbReference>
<accession>A0A940WUA4</accession>
<organism evidence="1 2">
    <name type="scientific">Microbispora oryzae</name>
    <dbReference type="NCBI Taxonomy" id="2806554"/>
    <lineage>
        <taxon>Bacteria</taxon>
        <taxon>Bacillati</taxon>
        <taxon>Actinomycetota</taxon>
        <taxon>Actinomycetes</taxon>
        <taxon>Streptosporangiales</taxon>
        <taxon>Streptosporangiaceae</taxon>
        <taxon>Microbispora</taxon>
    </lineage>
</organism>
<dbReference type="AlphaFoldDB" id="A0A940WUA4"/>